<sequence>MTQNVFPKTFQWGFATASYQIEGSPNADGRLPSIWDTFSHTPNRTADGATGDKATESYKFWMDDVALLKSYRVKAYRFSLSWSRIVPTGSRHSEVNQAGINHYRRFIEALLENNIHPFVTLYHWDLPDELEKTYGGWLNKDEIVKDFVFYAETCFNAFGDLVKDWITINEPWCVSVLGYGNGVHAPGRSSDRKISPAGDSSTEPWIVGHNEILAHAYTVQAYNSKFKELQDGQIGITLNASWLMPYDDSDANVAATKRAMDVTLGWFADPIYKAAYPQALKDMLGSRLPEFTHEEISVLRATSSDFFGLNTYTSHLVQEGGEEEFNGKVKYTFTRPDGTQLVGISAHVPWLQTYAPGFRELLKYVWQTYRKPVYVTENGFPRKDEHKMSIDEAIKDRDRVQYYSGYVNAMLDALTEDSVDVRSYFAWSLLDNFEWADGYAPRFGATYVDYETQKRYPKESSTFLTKVRCV</sequence>
<evidence type="ECO:0000256" key="5">
    <source>
        <dbReference type="ARBA" id="ARBA00023001"/>
    </source>
</evidence>
<evidence type="ECO:0000256" key="3">
    <source>
        <dbReference type="ARBA" id="ARBA00012744"/>
    </source>
</evidence>
<dbReference type="InterPro" id="IPR001360">
    <property type="entry name" value="Glyco_hydro_1"/>
</dbReference>
<dbReference type="GO" id="GO:0080079">
    <property type="term" value="F:cellobiose glucosidase activity"/>
    <property type="evidence" value="ECO:0007669"/>
    <property type="project" value="UniProtKB-ARBA"/>
</dbReference>
<dbReference type="STRING" id="747525.W4JQG3"/>
<comment type="similarity">
    <text evidence="2 10">Belongs to the glycosyl hydrolase 1 family.</text>
</comment>
<comment type="catalytic activity">
    <reaction evidence="1">
        <text>Hydrolysis of terminal, non-reducing beta-D-glucosyl residues with release of beta-D-glucose.</text>
        <dbReference type="EC" id="3.2.1.21"/>
    </reaction>
</comment>
<keyword evidence="8" id="KW-0624">Polysaccharide degradation</keyword>
<evidence type="ECO:0000256" key="7">
    <source>
        <dbReference type="ARBA" id="ARBA00023295"/>
    </source>
</evidence>
<dbReference type="OrthoDB" id="65569at2759"/>
<dbReference type="GO" id="GO:0030245">
    <property type="term" value="P:cellulose catabolic process"/>
    <property type="evidence" value="ECO:0007669"/>
    <property type="project" value="UniProtKB-KW"/>
</dbReference>
<keyword evidence="12" id="KW-1185">Reference proteome</keyword>
<dbReference type="EC" id="3.2.1.21" evidence="3"/>
<evidence type="ECO:0000256" key="4">
    <source>
        <dbReference type="ARBA" id="ARBA00022801"/>
    </source>
</evidence>
<dbReference type="AlphaFoldDB" id="W4JQG3"/>
<dbReference type="eggNOG" id="KOG0626">
    <property type="taxonomic scope" value="Eukaryota"/>
</dbReference>
<comment type="function">
    <text evidence="9">Plays an important role in cellulose degradation. Shows hydrolytic activity against several glycosidic compounds.</text>
</comment>
<evidence type="ECO:0000313" key="12">
    <source>
        <dbReference type="Proteomes" id="UP000030671"/>
    </source>
</evidence>
<gene>
    <name evidence="11" type="ORF">HETIRDRAFT_53707</name>
</gene>
<evidence type="ECO:0000313" key="11">
    <source>
        <dbReference type="EMBL" id="ETW75792.1"/>
    </source>
</evidence>
<dbReference type="PRINTS" id="PR00131">
    <property type="entry name" value="GLHYDRLASE1"/>
</dbReference>
<evidence type="ECO:0000256" key="1">
    <source>
        <dbReference type="ARBA" id="ARBA00000448"/>
    </source>
</evidence>
<dbReference type="PANTHER" id="PTHR10353:SF36">
    <property type="entry name" value="LP05116P"/>
    <property type="match status" value="1"/>
</dbReference>
<organism evidence="11 12">
    <name type="scientific">Heterobasidion irregulare (strain TC 32-1)</name>
    <dbReference type="NCBI Taxonomy" id="747525"/>
    <lineage>
        <taxon>Eukaryota</taxon>
        <taxon>Fungi</taxon>
        <taxon>Dikarya</taxon>
        <taxon>Basidiomycota</taxon>
        <taxon>Agaricomycotina</taxon>
        <taxon>Agaricomycetes</taxon>
        <taxon>Russulales</taxon>
        <taxon>Bondarzewiaceae</taxon>
        <taxon>Heterobasidion</taxon>
        <taxon>Heterobasidion annosum species complex</taxon>
    </lineage>
</organism>
<evidence type="ECO:0000256" key="10">
    <source>
        <dbReference type="RuleBase" id="RU003690"/>
    </source>
</evidence>
<dbReference type="InterPro" id="IPR033132">
    <property type="entry name" value="GH_1_N_CS"/>
</dbReference>
<dbReference type="EMBL" id="KI925465">
    <property type="protein sequence ID" value="ETW75792.1"/>
    <property type="molecule type" value="Genomic_DNA"/>
</dbReference>
<dbReference type="Proteomes" id="UP000030671">
    <property type="component" value="Unassembled WGS sequence"/>
</dbReference>
<dbReference type="PROSITE" id="PS00653">
    <property type="entry name" value="GLYCOSYL_HYDROL_F1_2"/>
    <property type="match status" value="1"/>
</dbReference>
<keyword evidence="5" id="KW-0136">Cellulose degradation</keyword>
<dbReference type="PANTHER" id="PTHR10353">
    <property type="entry name" value="GLYCOSYL HYDROLASE"/>
    <property type="match status" value="1"/>
</dbReference>
<dbReference type="FunFam" id="3.20.20.80:FF:000011">
    <property type="entry name" value="Cytosolic beta-glucosidase"/>
    <property type="match status" value="1"/>
</dbReference>
<evidence type="ECO:0000256" key="9">
    <source>
        <dbReference type="ARBA" id="ARBA00056775"/>
    </source>
</evidence>
<name>W4JQG3_HETIT</name>
<dbReference type="InParanoid" id="W4JQG3"/>
<keyword evidence="6" id="KW-0119">Carbohydrate metabolism</keyword>
<dbReference type="SUPFAM" id="SSF51445">
    <property type="entry name" value="(Trans)glycosidases"/>
    <property type="match status" value="1"/>
</dbReference>
<evidence type="ECO:0000256" key="2">
    <source>
        <dbReference type="ARBA" id="ARBA00010838"/>
    </source>
</evidence>
<evidence type="ECO:0000256" key="8">
    <source>
        <dbReference type="ARBA" id="ARBA00023326"/>
    </source>
</evidence>
<evidence type="ECO:0000256" key="6">
    <source>
        <dbReference type="ARBA" id="ARBA00023277"/>
    </source>
</evidence>
<accession>W4JQG3</accession>
<dbReference type="RefSeq" id="XP_009551851.1">
    <property type="nucleotide sequence ID" value="XM_009553556.1"/>
</dbReference>
<dbReference type="Gene3D" id="3.20.20.80">
    <property type="entry name" value="Glycosidases"/>
    <property type="match status" value="1"/>
</dbReference>
<dbReference type="KEGG" id="hir:HETIRDRAFT_53707"/>
<dbReference type="GeneID" id="20678266"/>
<keyword evidence="4 11" id="KW-0378">Hydrolase</keyword>
<reference evidence="11 12" key="1">
    <citation type="journal article" date="2012" name="New Phytol.">
        <title>Insight into trade-off between wood decay and parasitism from the genome of a fungal forest pathogen.</title>
        <authorList>
            <person name="Olson A."/>
            <person name="Aerts A."/>
            <person name="Asiegbu F."/>
            <person name="Belbahri L."/>
            <person name="Bouzid O."/>
            <person name="Broberg A."/>
            <person name="Canback B."/>
            <person name="Coutinho P.M."/>
            <person name="Cullen D."/>
            <person name="Dalman K."/>
            <person name="Deflorio G."/>
            <person name="van Diepen L.T."/>
            <person name="Dunand C."/>
            <person name="Duplessis S."/>
            <person name="Durling M."/>
            <person name="Gonthier P."/>
            <person name="Grimwood J."/>
            <person name="Fossdal C.G."/>
            <person name="Hansson D."/>
            <person name="Henrissat B."/>
            <person name="Hietala A."/>
            <person name="Himmelstrand K."/>
            <person name="Hoffmeister D."/>
            <person name="Hogberg N."/>
            <person name="James T.Y."/>
            <person name="Karlsson M."/>
            <person name="Kohler A."/>
            <person name="Kues U."/>
            <person name="Lee Y.H."/>
            <person name="Lin Y.C."/>
            <person name="Lind M."/>
            <person name="Lindquist E."/>
            <person name="Lombard V."/>
            <person name="Lucas S."/>
            <person name="Lunden K."/>
            <person name="Morin E."/>
            <person name="Murat C."/>
            <person name="Park J."/>
            <person name="Raffaello T."/>
            <person name="Rouze P."/>
            <person name="Salamov A."/>
            <person name="Schmutz J."/>
            <person name="Solheim H."/>
            <person name="Stahlberg J."/>
            <person name="Velez H."/>
            <person name="de Vries R.P."/>
            <person name="Wiebenga A."/>
            <person name="Woodward S."/>
            <person name="Yakovlev I."/>
            <person name="Garbelotto M."/>
            <person name="Martin F."/>
            <person name="Grigoriev I.V."/>
            <person name="Stenlid J."/>
        </authorList>
    </citation>
    <scope>NUCLEOTIDE SEQUENCE [LARGE SCALE GENOMIC DNA]</scope>
    <source>
        <strain evidence="11 12">TC 32-1</strain>
    </source>
</reference>
<dbReference type="InterPro" id="IPR017853">
    <property type="entry name" value="GH"/>
</dbReference>
<proteinExistence type="inferred from homology"/>
<keyword evidence="7" id="KW-0326">Glycosidase</keyword>
<dbReference type="Pfam" id="PF00232">
    <property type="entry name" value="Glyco_hydro_1"/>
    <property type="match status" value="1"/>
</dbReference>
<dbReference type="HOGENOM" id="CLU_001859_1_2_1"/>
<protein>
    <recommendedName>
        <fullName evidence="3">beta-glucosidase</fullName>
        <ecNumber evidence="3">3.2.1.21</ecNumber>
    </recommendedName>
</protein>